<accession>K9X538</accession>
<keyword evidence="3" id="KW-1185">Reference proteome</keyword>
<sequence>MKFILINGKEFYLGKLCNCGHEYQETGKSLRYKPFGNRRSGPCVECHRKESRSRTEYYKKRYQQKKDAIKDNVKKWRTENPDKVKISQDKYRMSQAGKLTNANLSRRRRARKANNHAVNYSKNELFKAKEIFCNECAYCGSKIKLQIDHFIPVSKGGSDCIGNFVLSCWKCNRSKSDNDPMEWYKSQDFYSSKRWKQILKILGKNESNYTQIPLL</sequence>
<evidence type="ECO:0000313" key="2">
    <source>
        <dbReference type="EMBL" id="AFZ27219.1"/>
    </source>
</evidence>
<feature type="domain" description="HNH nuclease" evidence="1">
    <location>
        <begin position="127"/>
        <end position="173"/>
    </location>
</feature>
<dbReference type="PANTHER" id="PTHR33877:SF2">
    <property type="entry name" value="OS07G0170200 PROTEIN"/>
    <property type="match status" value="1"/>
</dbReference>
<evidence type="ECO:0000313" key="3">
    <source>
        <dbReference type="Proteomes" id="UP000010475"/>
    </source>
</evidence>
<proteinExistence type="predicted"/>
<dbReference type="AlphaFoldDB" id="K9X538"/>
<reference evidence="2 3" key="1">
    <citation type="submission" date="2012-06" db="EMBL/GenBank/DDBJ databases">
        <title>Finished chromosome of genome of Cylindrospermum stagnale PCC 7417.</title>
        <authorList>
            <consortium name="US DOE Joint Genome Institute"/>
            <person name="Gugger M."/>
            <person name="Coursin T."/>
            <person name="Rippka R."/>
            <person name="Tandeau De Marsac N."/>
            <person name="Huntemann M."/>
            <person name="Wei C.-L."/>
            <person name="Han J."/>
            <person name="Detter J.C."/>
            <person name="Han C."/>
            <person name="Tapia R."/>
            <person name="Chen A."/>
            <person name="Kyrpides N."/>
            <person name="Mavromatis K."/>
            <person name="Markowitz V."/>
            <person name="Szeto E."/>
            <person name="Ivanova N."/>
            <person name="Pagani I."/>
            <person name="Pati A."/>
            <person name="Goodwin L."/>
            <person name="Nordberg H.P."/>
            <person name="Cantor M.N."/>
            <person name="Hua S.X."/>
            <person name="Woyke T."/>
            <person name="Kerfeld C.A."/>
        </authorList>
    </citation>
    <scope>NUCLEOTIDE SEQUENCE [LARGE SCALE GENOMIC DNA]</scope>
    <source>
        <strain evidence="2 3">PCC 7417</strain>
    </source>
</reference>
<keyword evidence="2" id="KW-0378">Hydrolase</keyword>
<dbReference type="HOGENOM" id="CLU_1281439_0_0_3"/>
<dbReference type="eggNOG" id="COG1403">
    <property type="taxonomic scope" value="Bacteria"/>
</dbReference>
<dbReference type="Proteomes" id="UP000010475">
    <property type="component" value="Chromosome"/>
</dbReference>
<protein>
    <submittedName>
        <fullName evidence="2">HNH endonuclease</fullName>
    </submittedName>
</protein>
<keyword evidence="2" id="KW-0255">Endonuclease</keyword>
<keyword evidence="2" id="KW-0540">Nuclease</keyword>
<dbReference type="EMBL" id="CP003642">
    <property type="protein sequence ID" value="AFZ27219.1"/>
    <property type="molecule type" value="Genomic_DNA"/>
</dbReference>
<dbReference type="Pfam" id="PF01844">
    <property type="entry name" value="HNH"/>
    <property type="match status" value="1"/>
</dbReference>
<dbReference type="STRING" id="56107.Cylst_5180"/>
<gene>
    <name evidence="2" type="ORF">Cylst_5180</name>
</gene>
<dbReference type="OrthoDB" id="9802901at2"/>
<dbReference type="GO" id="GO:0008270">
    <property type="term" value="F:zinc ion binding"/>
    <property type="evidence" value="ECO:0007669"/>
    <property type="project" value="InterPro"/>
</dbReference>
<dbReference type="InterPro" id="IPR003615">
    <property type="entry name" value="HNH_nuc"/>
</dbReference>
<dbReference type="GO" id="GO:0003676">
    <property type="term" value="F:nucleic acid binding"/>
    <property type="evidence" value="ECO:0007669"/>
    <property type="project" value="InterPro"/>
</dbReference>
<name>K9X538_9NOST</name>
<dbReference type="InterPro" id="IPR002711">
    <property type="entry name" value="HNH"/>
</dbReference>
<dbReference type="GO" id="GO:0004519">
    <property type="term" value="F:endonuclease activity"/>
    <property type="evidence" value="ECO:0007669"/>
    <property type="project" value="UniProtKB-KW"/>
</dbReference>
<evidence type="ECO:0000259" key="1">
    <source>
        <dbReference type="SMART" id="SM00507"/>
    </source>
</evidence>
<dbReference type="RefSeq" id="WP_015210454.1">
    <property type="nucleotide sequence ID" value="NC_019757.1"/>
</dbReference>
<dbReference type="KEGG" id="csg:Cylst_5180"/>
<dbReference type="PANTHER" id="PTHR33877">
    <property type="entry name" value="SLL1193 PROTEIN"/>
    <property type="match status" value="1"/>
</dbReference>
<dbReference type="SMART" id="SM00507">
    <property type="entry name" value="HNHc"/>
    <property type="match status" value="1"/>
</dbReference>
<dbReference type="CDD" id="cd00085">
    <property type="entry name" value="HNHc"/>
    <property type="match status" value="1"/>
</dbReference>
<dbReference type="Gene3D" id="1.10.30.50">
    <property type="match status" value="1"/>
</dbReference>
<organism evidence="2 3">
    <name type="scientific">Cylindrospermum stagnale PCC 7417</name>
    <dbReference type="NCBI Taxonomy" id="56107"/>
    <lineage>
        <taxon>Bacteria</taxon>
        <taxon>Bacillati</taxon>
        <taxon>Cyanobacteriota</taxon>
        <taxon>Cyanophyceae</taxon>
        <taxon>Nostocales</taxon>
        <taxon>Nostocaceae</taxon>
        <taxon>Cylindrospermum</taxon>
    </lineage>
</organism>
<dbReference type="InterPro" id="IPR052892">
    <property type="entry name" value="NA-targeting_endonuclease"/>
</dbReference>